<dbReference type="Proteomes" id="UP001651158">
    <property type="component" value="Unassembled WGS sequence"/>
</dbReference>
<accession>A0ABR4QRZ9</accession>
<evidence type="ECO:0000313" key="10">
    <source>
        <dbReference type="Proteomes" id="UP001651158"/>
    </source>
</evidence>
<sequence>MSHTILLVQQQVKKPESRVWADYETLNQCLEGVCKIYEEQLKQQNPTAPTITYDISQLFKFIDQLADLSCLEFHPATGTYVPHTKDWIKENIYALLRNQAGCLSSREMDTKEMWRGRTDSESECDIKNPLQNFNLRHYLREEIWQFSRRRNEVNNSQEQICGPFRNRVWKFLSIPQYFESFMFYGLLQCLDHILMVYTFLPLRCIIIFISLLSFVTFSLIGICVPPLKPQKFILYATDARELVKFSFVCICTIFLYTFDSSIAYHEIRTQSIIKIYIFFNLLEVADRLLSAVCLDAVDDVLFTVSAGLSGLPRQRVSSGDRVATTSSGASSTDPSSPPSTEAVSLGAFFVQYLFALACLAAHCLLLLAQVTTLNVAFNSQNRSLLTVIISNNFVELKGNVFRKMGKSNLFQIACADVRERFHYAVWLFIIVCRNMSASGWQYEDFLALLPDILLILLAEIAVDWIKHAFISKFNVIASDVYEEYTVSIAYDLLLCRQGKNTSDYFELLARRMGLTPLSLSCLINVMIIQTVKSSLIYIFLLLALPLLFALKVLVHIILLNRAYVHVQVYTQMMTAKLAKEAAMAAATTTVSSTSTKTSVTNVVSSGRSAVVGGTDEVEVKRKTSIFYPPYTGYDQPTRDEGQLAMPRLPPRRYHSDTTCVSPVVLAECPPAATVTATPTDGDSEGTNIADEVEEDFCSLQSFSTDTSTGWLRQKSFLKAPDKEARFRHFLMDDDDMQIRHRKTVQPSSPPTSPRRAGTLDSPGRMRLSSGSATSCFFTSSFYEPLLSHQQHQQRNHFHNLDFSPPPLSTSSRKTSPCRMRLPSHIHRSYHRRRCFSLDDVPLISPQPQEQSLRPPTAPTSSNNAATVVGGVAGKQVHFASRRRLHTENETSSLLILEQLSSILNDETAHLEDAVDVDLLSDEEVATADTKGRKAAATVVNSLASNAEEEVKNTSQTLPSSSSAEEEMVAAVAAEASVKQPLSNVDRYSMLGGQIS</sequence>
<feature type="region of interest" description="Disordered" evidence="7">
    <location>
        <begin position="742"/>
        <end position="766"/>
    </location>
</feature>
<dbReference type="Pfam" id="PF05346">
    <property type="entry name" value="DUF747"/>
    <property type="match status" value="1"/>
</dbReference>
<dbReference type="Gene3D" id="3.30.2260.10">
    <property type="entry name" value="Enhancer of rudimentary"/>
    <property type="match status" value="1"/>
</dbReference>
<evidence type="ECO:0000256" key="8">
    <source>
        <dbReference type="SAM" id="Phobius"/>
    </source>
</evidence>
<dbReference type="InterPro" id="IPR000781">
    <property type="entry name" value="ERH"/>
</dbReference>
<evidence type="ECO:0000256" key="2">
    <source>
        <dbReference type="ARBA" id="ARBA00007491"/>
    </source>
</evidence>
<feature type="transmembrane region" description="Helical" evidence="8">
    <location>
        <begin position="205"/>
        <end position="224"/>
    </location>
</feature>
<comment type="similarity">
    <text evidence="2">Belongs to the E(R) family.</text>
</comment>
<evidence type="ECO:0000256" key="4">
    <source>
        <dbReference type="ARBA" id="ARBA00022692"/>
    </source>
</evidence>
<keyword evidence="4 8" id="KW-0812">Transmembrane</keyword>
<keyword evidence="5 8" id="KW-1133">Transmembrane helix</keyword>
<keyword evidence="10" id="KW-1185">Reference proteome</keyword>
<reference evidence="9 10" key="1">
    <citation type="journal article" date="2022" name="Front. Cell. Infect. Microbiol.">
        <title>The Genomes of Two Strains of Taenia crassiceps the Animal Model for the Study of Human Cysticercosis.</title>
        <authorList>
            <person name="Bobes R.J."/>
            <person name="Estrada K."/>
            <person name="Rios-Valencia D.G."/>
            <person name="Calderon-Gallegos A."/>
            <person name="de la Torre P."/>
            <person name="Carrero J.C."/>
            <person name="Sanchez-Flores A."/>
            <person name="Laclette J.P."/>
        </authorList>
    </citation>
    <scope>NUCLEOTIDE SEQUENCE [LARGE SCALE GENOMIC DNA]</scope>
    <source>
        <strain evidence="9">WFUcys</strain>
    </source>
</reference>
<comment type="similarity">
    <text evidence="3">Belongs to the TAPT1 family.</text>
</comment>
<proteinExistence type="inferred from homology"/>
<feature type="region of interest" description="Disordered" evidence="7">
    <location>
        <begin position="313"/>
        <end position="338"/>
    </location>
</feature>
<evidence type="ECO:0000256" key="5">
    <source>
        <dbReference type="ARBA" id="ARBA00022989"/>
    </source>
</evidence>
<dbReference type="PROSITE" id="PS01290">
    <property type="entry name" value="ER"/>
    <property type="match status" value="1"/>
</dbReference>
<evidence type="ECO:0000256" key="7">
    <source>
        <dbReference type="SAM" id="MobiDB-lite"/>
    </source>
</evidence>
<comment type="caution">
    <text evidence="9">The sequence shown here is derived from an EMBL/GenBank/DDBJ whole genome shotgun (WGS) entry which is preliminary data.</text>
</comment>
<dbReference type="PANTHER" id="PTHR13317:SF4">
    <property type="entry name" value="TRANSMEMBRANE ANTERIOR POSTERIOR TRANSFORMATION PROTEIN 1 HOMOLOG"/>
    <property type="match status" value="1"/>
</dbReference>
<dbReference type="InterPro" id="IPR035912">
    <property type="entry name" value="EHR_sf"/>
</dbReference>
<evidence type="ECO:0000256" key="3">
    <source>
        <dbReference type="ARBA" id="ARBA00008803"/>
    </source>
</evidence>
<feature type="transmembrane region" description="Helical" evidence="8">
    <location>
        <begin position="345"/>
        <end position="368"/>
    </location>
</feature>
<dbReference type="SUPFAM" id="SSF143875">
    <property type="entry name" value="ERH-like"/>
    <property type="match status" value="1"/>
</dbReference>
<evidence type="ECO:0000313" key="9">
    <source>
        <dbReference type="EMBL" id="KAL5112357.1"/>
    </source>
</evidence>
<comment type="subcellular location">
    <subcellularLocation>
        <location evidence="1">Membrane</location>
        <topology evidence="1">Multi-pass membrane protein</topology>
    </subcellularLocation>
</comment>
<dbReference type="PANTHER" id="PTHR13317">
    <property type="entry name" value="TRANSMEMBRANE ANTERIOR POSTERIOR TRANSFORMATION PROTEIN 1 HOMOLOG"/>
    <property type="match status" value="1"/>
</dbReference>
<dbReference type="EMBL" id="JAKROA010000001">
    <property type="protein sequence ID" value="KAL5112357.1"/>
    <property type="molecule type" value="Genomic_DNA"/>
</dbReference>
<feature type="region of interest" description="Disordered" evidence="7">
    <location>
        <begin position="946"/>
        <end position="966"/>
    </location>
</feature>
<name>A0ABR4QRZ9_9CEST</name>
<gene>
    <name evidence="9" type="ORF">TcWFU_006633</name>
</gene>
<keyword evidence="6 8" id="KW-0472">Membrane</keyword>
<dbReference type="InterPro" id="IPR008010">
    <property type="entry name" value="Tatp1"/>
</dbReference>
<dbReference type="Pfam" id="PF01133">
    <property type="entry name" value="ER"/>
    <property type="match status" value="1"/>
</dbReference>
<evidence type="ECO:0000256" key="6">
    <source>
        <dbReference type="ARBA" id="ARBA00023136"/>
    </source>
</evidence>
<feature type="transmembrane region" description="Helical" evidence="8">
    <location>
        <begin position="245"/>
        <end position="264"/>
    </location>
</feature>
<feature type="transmembrane region" description="Helical" evidence="8">
    <location>
        <begin position="535"/>
        <end position="558"/>
    </location>
</feature>
<feature type="compositionally biased region" description="Low complexity" evidence="7">
    <location>
        <begin position="323"/>
        <end position="338"/>
    </location>
</feature>
<evidence type="ECO:0008006" key="11">
    <source>
        <dbReference type="Google" id="ProtNLM"/>
    </source>
</evidence>
<organism evidence="9 10">
    <name type="scientific">Taenia crassiceps</name>
    <dbReference type="NCBI Taxonomy" id="6207"/>
    <lineage>
        <taxon>Eukaryota</taxon>
        <taxon>Metazoa</taxon>
        <taxon>Spiralia</taxon>
        <taxon>Lophotrochozoa</taxon>
        <taxon>Platyhelminthes</taxon>
        <taxon>Cestoda</taxon>
        <taxon>Eucestoda</taxon>
        <taxon>Cyclophyllidea</taxon>
        <taxon>Taeniidae</taxon>
        <taxon>Taenia</taxon>
    </lineage>
</organism>
<protein>
    <recommendedName>
        <fullName evidence="11">Protein TAPT1 homolog</fullName>
    </recommendedName>
</protein>
<evidence type="ECO:0000256" key="1">
    <source>
        <dbReference type="ARBA" id="ARBA00004141"/>
    </source>
</evidence>